<name>A0AA88Q3S3_9TELE</name>
<feature type="domain" description="DUF4590" evidence="2">
    <location>
        <begin position="182"/>
        <end position="276"/>
    </location>
</feature>
<dbReference type="SUPFAM" id="SSF52047">
    <property type="entry name" value="RNI-like"/>
    <property type="match status" value="1"/>
</dbReference>
<dbReference type="Gene3D" id="3.80.10.10">
    <property type="entry name" value="Ribonuclease Inhibitor"/>
    <property type="match status" value="2"/>
</dbReference>
<proteinExistence type="predicted"/>
<dbReference type="Pfam" id="PF15257">
    <property type="entry name" value="DUF4590"/>
    <property type="match status" value="1"/>
</dbReference>
<evidence type="ECO:0000256" key="1">
    <source>
        <dbReference type="SAM" id="MobiDB-lite"/>
    </source>
</evidence>
<protein>
    <recommendedName>
        <fullName evidence="2">DUF4590 domain-containing protein</fullName>
    </recommendedName>
</protein>
<dbReference type="InterPro" id="IPR048257">
    <property type="entry name" value="DUF4590"/>
</dbReference>
<dbReference type="Proteomes" id="UP001187343">
    <property type="component" value="Unassembled WGS sequence"/>
</dbReference>
<feature type="region of interest" description="Disordered" evidence="1">
    <location>
        <begin position="321"/>
        <end position="442"/>
    </location>
</feature>
<reference evidence="3" key="1">
    <citation type="submission" date="2023-08" db="EMBL/GenBank/DDBJ databases">
        <title>Chromosome-level Genome Assembly of mud carp (Cirrhinus molitorella).</title>
        <authorList>
            <person name="Liu H."/>
        </authorList>
    </citation>
    <scope>NUCLEOTIDE SEQUENCE</scope>
    <source>
        <strain evidence="3">Prfri</strain>
        <tissue evidence="3">Muscle</tissue>
    </source>
</reference>
<dbReference type="SMART" id="SM00368">
    <property type="entry name" value="LRR_RI"/>
    <property type="match status" value="7"/>
</dbReference>
<evidence type="ECO:0000313" key="4">
    <source>
        <dbReference type="Proteomes" id="UP001187343"/>
    </source>
</evidence>
<dbReference type="AlphaFoldDB" id="A0AA88Q3S3"/>
<organism evidence="3 4">
    <name type="scientific">Cirrhinus molitorella</name>
    <name type="common">mud carp</name>
    <dbReference type="NCBI Taxonomy" id="172907"/>
    <lineage>
        <taxon>Eukaryota</taxon>
        <taxon>Metazoa</taxon>
        <taxon>Chordata</taxon>
        <taxon>Craniata</taxon>
        <taxon>Vertebrata</taxon>
        <taxon>Euteleostomi</taxon>
        <taxon>Actinopterygii</taxon>
        <taxon>Neopterygii</taxon>
        <taxon>Teleostei</taxon>
        <taxon>Ostariophysi</taxon>
        <taxon>Cypriniformes</taxon>
        <taxon>Cyprinidae</taxon>
        <taxon>Labeoninae</taxon>
        <taxon>Labeonini</taxon>
        <taxon>Cirrhinus</taxon>
    </lineage>
</organism>
<accession>A0AA88Q3S3</accession>
<feature type="compositionally biased region" description="Polar residues" evidence="1">
    <location>
        <begin position="378"/>
        <end position="388"/>
    </location>
</feature>
<dbReference type="Pfam" id="PF13516">
    <property type="entry name" value="LRR_6"/>
    <property type="match status" value="4"/>
</dbReference>
<feature type="region of interest" description="Disordered" evidence="1">
    <location>
        <begin position="478"/>
        <end position="526"/>
    </location>
</feature>
<feature type="compositionally biased region" description="Basic and acidic residues" evidence="1">
    <location>
        <begin position="416"/>
        <end position="427"/>
    </location>
</feature>
<keyword evidence="4" id="KW-1185">Reference proteome</keyword>
<evidence type="ECO:0000259" key="2">
    <source>
        <dbReference type="Pfam" id="PF15257"/>
    </source>
</evidence>
<evidence type="ECO:0000313" key="3">
    <source>
        <dbReference type="EMBL" id="KAK2911659.1"/>
    </source>
</evidence>
<dbReference type="PANTHER" id="PTHR23034:SF2">
    <property type="entry name" value="GLUTAMATE-RICH PROTEIN 3"/>
    <property type="match status" value="1"/>
</dbReference>
<feature type="compositionally biased region" description="Polar residues" evidence="1">
    <location>
        <begin position="478"/>
        <end position="487"/>
    </location>
</feature>
<feature type="compositionally biased region" description="Basic and acidic residues" evidence="1">
    <location>
        <begin position="359"/>
        <end position="377"/>
    </location>
</feature>
<dbReference type="PANTHER" id="PTHR23034">
    <property type="entry name" value="GLUTAMATE-RICH PROTEIN 3"/>
    <property type="match status" value="1"/>
</dbReference>
<gene>
    <name evidence="3" type="ORF">Q8A67_003792</name>
</gene>
<dbReference type="EMBL" id="JAUYZG010000003">
    <property type="protein sequence ID" value="KAK2911659.1"/>
    <property type="molecule type" value="Genomic_DNA"/>
</dbReference>
<feature type="compositionally biased region" description="Basic residues" evidence="1">
    <location>
        <begin position="347"/>
        <end position="357"/>
    </location>
</feature>
<sequence>METYQKESMKRIRRHSHSVLQDLLIKGFNEEVKDQTHPRGRRGERPLTPKWHSSLDSVFTHKGSLILLDGNNSVEIYKPNKSSQSAIRGRLSDLYLPAMTGTVSNLQAARARLSHSCPYLSTSRRRGSTSSINSQRAPDINSSVERLHCSFEPFSYLKAQKESKKSNVIVTMMYLGQGLPGNTQDEMKVLQQICGGENICVFKGFVQPGEQFQFTSQRHLGFPFSATIFVNGIMAARISSCCEYRYAPGFQQGRRSCFRLTRLNGGKPCYKCVNSRHGIGTPAINSPAPALQQAINSNEGVIESCPSSPLFVPLGMERSVQKTRKLSKDGGALSTDSEDVNGSSKERKPHKRHKGPRGKSVEESQAHKNINEPEDKPPSNTKEQLQTSAKEHVQGQENLVTENKTKVPDSLQEGKTLTKRDGEKTMDASRSNGKSRNKGRLRDFYEECVEMSTGLESGLDQQRWFKVNKSERNKIKEQLTSGLTANGSASEVELSEESDSSTTEARKPKIKNKQGPEDATSDEQDLQKQMDAMKEVLSNSDEVEQLILRNTGLTDELLRSLATGLKRSPSEVTVINLNLNQIGPPGVSVLLDLLEAKPQIKELLLFGNQLGDLGVQTLLGGLAELQEKTAALRGNSEQIHFSPVSILIKELDLGGNGIGSDGLRVLATFMRYHSHLQYLGLAQTSCSDMEAWTVLFESLKVNTTLTHIILDESNLGDNGIKLFAEALRSNKTLRKVDLDNNGFSEVGGQCLLEALHSGGKCSLEHLSLEGNYISTALMANIQQELESNRPAAQ</sequence>
<comment type="caution">
    <text evidence="3">The sequence shown here is derived from an EMBL/GenBank/DDBJ whole genome shotgun (WGS) entry which is preliminary data.</text>
</comment>
<dbReference type="InterPro" id="IPR001611">
    <property type="entry name" value="Leu-rich_rpt"/>
</dbReference>
<dbReference type="InterPro" id="IPR032675">
    <property type="entry name" value="LRR_dom_sf"/>
</dbReference>
<dbReference type="InterPro" id="IPR027962">
    <property type="entry name" value="ERICH3"/>
</dbReference>